<protein>
    <submittedName>
        <fullName evidence="1">Uncharacterized protein</fullName>
    </submittedName>
</protein>
<evidence type="ECO:0000313" key="2">
    <source>
        <dbReference type="Proteomes" id="UP001186974"/>
    </source>
</evidence>
<evidence type="ECO:0000313" key="1">
    <source>
        <dbReference type="EMBL" id="KAK3082022.1"/>
    </source>
</evidence>
<dbReference type="Proteomes" id="UP001186974">
    <property type="component" value="Unassembled WGS sequence"/>
</dbReference>
<sequence length="567" mass="62966">MRLNRQAQKGRKDGRDHNALQNIINGVQHQPRRKTPTHDRQPKRAEGRELVEQELEAMTAETGAKDATQVRGGKVSGVNRSSVLDEAGDGDDNGEEEVHRQDGDTGVPSSRSKVLRQYASNNDFTPLQDQLAWGDFVYAHSPLGRTIETRRPDGSINVVFYFCDETNIPPDLLYLVPPPKAVYKDAVKRNDGSKLRSPRTGAIIAANPLVDLTYEEGVHGYVLSYALQCGLSMAQVIARMPPHPSHFTPRQMYAEDYKLERGLANRHKRWKVNNGGFAQGGQGVGMKTQSFKLNADRRTQLGRLTAQMLLHNKQFTAIKRIAWSLQNPPQLPDGRIQDLLDEAGIPVPELDWYMELVADIRADRIEQEYAISVFNAAKGVWAQAKWENLPQHSQAGYDRGAHPVAAMPETAVSSTLGSDEHPHPAVEANKGLVADGGLPTSKPLETDALLEPWTDDTQPGMPQQRNIPAADGEMDLGRKRGREDGEVDGDGDRPNKVAKFDEALVDPRLDAYAAELQADLEHDRLVQERYIPRSRPRRIVEARSARGRSRRISTPANAVGDNTLRTS</sequence>
<organism evidence="1 2">
    <name type="scientific">Coniosporium uncinatum</name>
    <dbReference type="NCBI Taxonomy" id="93489"/>
    <lineage>
        <taxon>Eukaryota</taxon>
        <taxon>Fungi</taxon>
        <taxon>Dikarya</taxon>
        <taxon>Ascomycota</taxon>
        <taxon>Pezizomycotina</taxon>
        <taxon>Dothideomycetes</taxon>
        <taxon>Dothideomycetes incertae sedis</taxon>
        <taxon>Coniosporium</taxon>
    </lineage>
</organism>
<comment type="caution">
    <text evidence="1">The sequence shown here is derived from an EMBL/GenBank/DDBJ whole genome shotgun (WGS) entry which is preliminary data.</text>
</comment>
<keyword evidence="2" id="KW-1185">Reference proteome</keyword>
<name>A0ACC3DZC9_9PEZI</name>
<accession>A0ACC3DZC9</accession>
<dbReference type="EMBL" id="JAWDJW010000020">
    <property type="protein sequence ID" value="KAK3082022.1"/>
    <property type="molecule type" value="Genomic_DNA"/>
</dbReference>
<reference evidence="1" key="1">
    <citation type="submission" date="2024-09" db="EMBL/GenBank/DDBJ databases">
        <title>Black Yeasts Isolated from many extreme environments.</title>
        <authorList>
            <person name="Coleine C."/>
            <person name="Stajich J.E."/>
            <person name="Selbmann L."/>
        </authorList>
    </citation>
    <scope>NUCLEOTIDE SEQUENCE</scope>
    <source>
        <strain evidence="1">CCFEE 5737</strain>
    </source>
</reference>
<proteinExistence type="predicted"/>
<gene>
    <name evidence="1" type="ORF">LTS18_007879</name>
</gene>